<proteinExistence type="predicted"/>
<evidence type="ECO:0000256" key="1">
    <source>
        <dbReference type="SAM" id="MobiDB-lite"/>
    </source>
</evidence>
<feature type="compositionally biased region" description="Basic and acidic residues" evidence="1">
    <location>
        <begin position="127"/>
        <end position="136"/>
    </location>
</feature>
<dbReference type="EMBL" id="NBSH01000019">
    <property type="protein sequence ID" value="ORX33606.1"/>
    <property type="molecule type" value="Genomic_DNA"/>
</dbReference>
<feature type="region of interest" description="Disordered" evidence="1">
    <location>
        <begin position="1"/>
        <end position="24"/>
    </location>
</feature>
<dbReference type="OrthoDB" id="2264294at2759"/>
<accession>A0A1Y1U7W2</accession>
<gene>
    <name evidence="2" type="ORF">BD324DRAFT_218703</name>
</gene>
<feature type="compositionally biased region" description="Low complexity" evidence="1">
    <location>
        <begin position="13"/>
        <end position="24"/>
    </location>
</feature>
<evidence type="ECO:0000313" key="2">
    <source>
        <dbReference type="EMBL" id="ORX33606.1"/>
    </source>
</evidence>
<dbReference type="RefSeq" id="XP_021867925.1">
    <property type="nucleotide sequence ID" value="XM_022012207.1"/>
</dbReference>
<dbReference type="GeneID" id="33554015"/>
<feature type="compositionally biased region" description="Basic and acidic residues" evidence="1">
    <location>
        <begin position="1"/>
        <end position="10"/>
    </location>
</feature>
<comment type="caution">
    <text evidence="2">The sequence shown here is derived from an EMBL/GenBank/DDBJ whole genome shotgun (WGS) entry which is preliminary data.</text>
</comment>
<dbReference type="InParanoid" id="A0A1Y1U7W2"/>
<reference evidence="2 3" key="1">
    <citation type="submission" date="2017-03" db="EMBL/GenBank/DDBJ databases">
        <title>Widespread Adenine N6-methylation of Active Genes in Fungi.</title>
        <authorList>
            <consortium name="DOE Joint Genome Institute"/>
            <person name="Mondo S.J."/>
            <person name="Dannebaum R.O."/>
            <person name="Kuo R.C."/>
            <person name="Louie K.B."/>
            <person name="Bewick A.J."/>
            <person name="Labutti K."/>
            <person name="Haridas S."/>
            <person name="Kuo A."/>
            <person name="Salamov A."/>
            <person name="Ahrendt S.R."/>
            <person name="Lau R."/>
            <person name="Bowen B.P."/>
            <person name="Lipzen A."/>
            <person name="Sullivan W."/>
            <person name="Andreopoulos W.B."/>
            <person name="Clum A."/>
            <person name="Lindquist E."/>
            <person name="Daum C."/>
            <person name="Northen T.R."/>
            <person name="Ramamoorthy G."/>
            <person name="Schmitz R.J."/>
            <person name="Gryganskyi A."/>
            <person name="Culley D."/>
            <person name="Magnuson J."/>
            <person name="James T.Y."/>
            <person name="O'Malley M.A."/>
            <person name="Stajich J.E."/>
            <person name="Spatafora J.W."/>
            <person name="Visel A."/>
            <person name="Grigoriev I.V."/>
        </authorList>
    </citation>
    <scope>NUCLEOTIDE SEQUENCE [LARGE SCALE GENOMIC DNA]</scope>
    <source>
        <strain evidence="2 3">NRRL Y-17943</strain>
    </source>
</reference>
<keyword evidence="3" id="KW-1185">Reference proteome</keyword>
<feature type="region of interest" description="Disordered" evidence="1">
    <location>
        <begin position="110"/>
        <end position="136"/>
    </location>
</feature>
<dbReference type="AlphaFoldDB" id="A0A1Y1U7W2"/>
<evidence type="ECO:0000313" key="3">
    <source>
        <dbReference type="Proteomes" id="UP000193218"/>
    </source>
</evidence>
<protein>
    <recommendedName>
        <fullName evidence="4">Zn(2)-C6 fungal-type domain-containing protein</fullName>
    </recommendedName>
</protein>
<evidence type="ECO:0008006" key="4">
    <source>
        <dbReference type="Google" id="ProtNLM"/>
    </source>
</evidence>
<sequence>MFPLRLKDPKSMTSSTGSSAGTFRSTRTVPCLRCRSLHLNCQWGESQEGRVTCIRCTEDDQQCSGPQKRPRSRKGPCDSCKRKRTRCIWTEGDELCARCRDRGLGVCPIPPRSSKYSATPATSAPDLSRRSSDDLKIPQSETWSMVMTDSMRRNLMDQGRLIRRLKRTSSFR</sequence>
<organism evidence="2 3">
    <name type="scientific">Kockovaella imperatae</name>
    <dbReference type="NCBI Taxonomy" id="4999"/>
    <lineage>
        <taxon>Eukaryota</taxon>
        <taxon>Fungi</taxon>
        <taxon>Dikarya</taxon>
        <taxon>Basidiomycota</taxon>
        <taxon>Agaricomycotina</taxon>
        <taxon>Tremellomycetes</taxon>
        <taxon>Tremellales</taxon>
        <taxon>Cuniculitremaceae</taxon>
        <taxon>Kockovaella</taxon>
    </lineage>
</organism>
<name>A0A1Y1U7W2_9TREE</name>
<dbReference type="Proteomes" id="UP000193218">
    <property type="component" value="Unassembled WGS sequence"/>
</dbReference>